<gene>
    <name evidence="2" type="ORF">F966_02592</name>
</gene>
<dbReference type="EMBL" id="APPH01000010">
    <property type="protein sequence ID" value="ENV08947.1"/>
    <property type="molecule type" value="Genomic_DNA"/>
</dbReference>
<organism evidence="2 3">
    <name type="scientific">Acinetobacter higginsii</name>
    <dbReference type="NCBI Taxonomy" id="70347"/>
    <lineage>
        <taxon>Bacteria</taxon>
        <taxon>Pseudomonadati</taxon>
        <taxon>Pseudomonadota</taxon>
        <taxon>Gammaproteobacteria</taxon>
        <taxon>Moraxellales</taxon>
        <taxon>Moraxellaceae</taxon>
        <taxon>Acinetobacter</taxon>
    </lineage>
</organism>
<name>N8WA46_9GAMM</name>
<dbReference type="HOGENOM" id="CLU_127477_0_0_6"/>
<dbReference type="PATRIC" id="fig|1144672.3.peg.2487"/>
<evidence type="ECO:0000313" key="3">
    <source>
        <dbReference type="Proteomes" id="UP000013209"/>
    </source>
</evidence>
<accession>N8WA46</accession>
<sequence>MITKFTTPFSQYLCKDKDGFYNVRLGPKIYLAKLSLNYTPDFDNEFFGGAQDLKFDWYSIRVRDSQDGELRQITTDDLSKTWFKGALKKVINYQRAIERTARNSQGSRYSANQRTSYNNAQSN</sequence>
<dbReference type="eggNOG" id="ENOG5031R8M">
    <property type="taxonomic scope" value="Bacteria"/>
</dbReference>
<feature type="region of interest" description="Disordered" evidence="1">
    <location>
        <begin position="101"/>
        <end position="123"/>
    </location>
</feature>
<evidence type="ECO:0000313" key="2">
    <source>
        <dbReference type="EMBL" id="ENV08947.1"/>
    </source>
</evidence>
<dbReference type="Proteomes" id="UP000013209">
    <property type="component" value="Unassembled WGS sequence"/>
</dbReference>
<protein>
    <submittedName>
        <fullName evidence="2">Uncharacterized protein</fullName>
    </submittedName>
</protein>
<dbReference type="AlphaFoldDB" id="N8WA46"/>
<feature type="compositionally biased region" description="Polar residues" evidence="1">
    <location>
        <begin position="102"/>
        <end position="123"/>
    </location>
</feature>
<dbReference type="STRING" id="1144672.F966_02592"/>
<dbReference type="RefSeq" id="WP_004805768.1">
    <property type="nucleotide sequence ID" value="NZ_KB849440.1"/>
</dbReference>
<proteinExistence type="predicted"/>
<evidence type="ECO:0000256" key="1">
    <source>
        <dbReference type="SAM" id="MobiDB-lite"/>
    </source>
</evidence>
<comment type="caution">
    <text evidence="2">The sequence shown here is derived from an EMBL/GenBank/DDBJ whole genome shotgun (WGS) entry which is preliminary data.</text>
</comment>
<reference evidence="2 3" key="1">
    <citation type="submission" date="2013-02" db="EMBL/GenBank/DDBJ databases">
        <title>The Genome Sequence of Acinetobacter sp. CIP 56.2.</title>
        <authorList>
            <consortium name="The Broad Institute Genome Sequencing Platform"/>
            <consortium name="The Broad Institute Genome Sequencing Center for Infectious Disease"/>
            <person name="Cerqueira G."/>
            <person name="Feldgarden M."/>
            <person name="Courvalin P."/>
            <person name="Perichon B."/>
            <person name="Grillot-Courvalin C."/>
            <person name="Clermont D."/>
            <person name="Rocha E."/>
            <person name="Yoon E.-J."/>
            <person name="Nemec A."/>
            <person name="Walker B."/>
            <person name="Young S.K."/>
            <person name="Zeng Q."/>
            <person name="Gargeya S."/>
            <person name="Fitzgerald M."/>
            <person name="Haas B."/>
            <person name="Abouelleil A."/>
            <person name="Alvarado L."/>
            <person name="Arachchi H.M."/>
            <person name="Berlin A.M."/>
            <person name="Chapman S.B."/>
            <person name="Dewar J."/>
            <person name="Goldberg J."/>
            <person name="Griggs A."/>
            <person name="Gujja S."/>
            <person name="Hansen M."/>
            <person name="Howarth C."/>
            <person name="Imamovic A."/>
            <person name="Larimer J."/>
            <person name="McCowan C."/>
            <person name="Murphy C."/>
            <person name="Neiman D."/>
            <person name="Pearson M."/>
            <person name="Priest M."/>
            <person name="Roberts A."/>
            <person name="Saif S."/>
            <person name="Shea T."/>
            <person name="Sisk P."/>
            <person name="Sykes S."/>
            <person name="Wortman J."/>
            <person name="Nusbaum C."/>
            <person name="Birren B."/>
        </authorList>
    </citation>
    <scope>NUCLEOTIDE SEQUENCE [LARGE SCALE GENOMIC DNA]</scope>
    <source>
        <strain evidence="2 3">CIP 56.2</strain>
    </source>
</reference>